<name>A0A0C2S969_AMAMK</name>
<dbReference type="EMBL" id="KN818317">
    <property type="protein sequence ID" value="KIL59350.1"/>
    <property type="molecule type" value="Genomic_DNA"/>
</dbReference>
<evidence type="ECO:0000256" key="1">
    <source>
        <dbReference type="SAM" id="Coils"/>
    </source>
</evidence>
<organism evidence="2 3">
    <name type="scientific">Amanita muscaria (strain Koide BX008)</name>
    <dbReference type="NCBI Taxonomy" id="946122"/>
    <lineage>
        <taxon>Eukaryota</taxon>
        <taxon>Fungi</taxon>
        <taxon>Dikarya</taxon>
        <taxon>Basidiomycota</taxon>
        <taxon>Agaricomycotina</taxon>
        <taxon>Agaricomycetes</taxon>
        <taxon>Agaricomycetidae</taxon>
        <taxon>Agaricales</taxon>
        <taxon>Pluteineae</taxon>
        <taxon>Amanitaceae</taxon>
        <taxon>Amanita</taxon>
    </lineage>
</organism>
<keyword evidence="1" id="KW-0175">Coiled coil</keyword>
<feature type="coiled-coil region" evidence="1">
    <location>
        <begin position="8"/>
        <end position="50"/>
    </location>
</feature>
<dbReference type="AlphaFoldDB" id="A0A0C2S969"/>
<dbReference type="HOGENOM" id="CLU_2573431_0_0_1"/>
<accession>A0A0C2S969</accession>
<reference evidence="2 3" key="1">
    <citation type="submission" date="2014-04" db="EMBL/GenBank/DDBJ databases">
        <title>Evolutionary Origins and Diversification of the Mycorrhizal Mutualists.</title>
        <authorList>
            <consortium name="DOE Joint Genome Institute"/>
            <consortium name="Mycorrhizal Genomics Consortium"/>
            <person name="Kohler A."/>
            <person name="Kuo A."/>
            <person name="Nagy L.G."/>
            <person name="Floudas D."/>
            <person name="Copeland A."/>
            <person name="Barry K.W."/>
            <person name="Cichocki N."/>
            <person name="Veneault-Fourrey C."/>
            <person name="LaButti K."/>
            <person name="Lindquist E.A."/>
            <person name="Lipzen A."/>
            <person name="Lundell T."/>
            <person name="Morin E."/>
            <person name="Murat C."/>
            <person name="Riley R."/>
            <person name="Ohm R."/>
            <person name="Sun H."/>
            <person name="Tunlid A."/>
            <person name="Henrissat B."/>
            <person name="Grigoriev I.V."/>
            <person name="Hibbett D.S."/>
            <person name="Martin F."/>
        </authorList>
    </citation>
    <scope>NUCLEOTIDE SEQUENCE [LARGE SCALE GENOMIC DNA]</scope>
    <source>
        <strain evidence="2 3">Koide BX008</strain>
    </source>
</reference>
<gene>
    <name evidence="2" type="ORF">M378DRAFT_14873</name>
</gene>
<dbReference type="InParanoid" id="A0A0C2S969"/>
<evidence type="ECO:0000313" key="2">
    <source>
        <dbReference type="EMBL" id="KIL59350.1"/>
    </source>
</evidence>
<protein>
    <submittedName>
        <fullName evidence="2">Uncharacterized protein</fullName>
    </submittedName>
</protein>
<keyword evidence="3" id="KW-1185">Reference proteome</keyword>
<proteinExistence type="predicted"/>
<sequence>MSGKSRLLPAANDECKKLKRDIKNKLRRELAKLHNQVTKEEATHANATAKLQEERFDNKLKSLEQVLKEKKAGIANDSSSK</sequence>
<dbReference type="Proteomes" id="UP000054549">
    <property type="component" value="Unassembled WGS sequence"/>
</dbReference>
<evidence type="ECO:0000313" key="3">
    <source>
        <dbReference type="Proteomes" id="UP000054549"/>
    </source>
</evidence>